<keyword evidence="8" id="KW-1185">Reference proteome</keyword>
<dbReference type="InterPro" id="IPR003593">
    <property type="entry name" value="AAA+_ATPase"/>
</dbReference>
<dbReference type="RefSeq" id="WP_134489284.1">
    <property type="nucleotide sequence ID" value="NZ_SOEZ01000035.1"/>
</dbReference>
<dbReference type="InterPro" id="IPR027417">
    <property type="entry name" value="P-loop_NTPase"/>
</dbReference>
<keyword evidence="3" id="KW-0547">Nucleotide-binding</keyword>
<dbReference type="GO" id="GO:0016887">
    <property type="term" value="F:ATP hydrolysis activity"/>
    <property type="evidence" value="ECO:0007669"/>
    <property type="project" value="InterPro"/>
</dbReference>
<dbReference type="PANTHER" id="PTHR43820">
    <property type="entry name" value="HIGH-AFFINITY BRANCHED-CHAIN AMINO ACID TRANSPORT ATP-BINDING PROTEIN LIVF"/>
    <property type="match status" value="1"/>
</dbReference>
<dbReference type="SMART" id="SM00382">
    <property type="entry name" value="AAA"/>
    <property type="match status" value="1"/>
</dbReference>
<dbReference type="GO" id="GO:0005524">
    <property type="term" value="F:ATP binding"/>
    <property type="evidence" value="ECO:0007669"/>
    <property type="project" value="UniProtKB-KW"/>
</dbReference>
<dbReference type="EMBL" id="SOEZ01000035">
    <property type="protein sequence ID" value="TFB52447.1"/>
    <property type="molecule type" value="Genomic_DNA"/>
</dbReference>
<dbReference type="Gene3D" id="3.40.50.300">
    <property type="entry name" value="P-loop containing nucleotide triphosphate hydrolases"/>
    <property type="match status" value="1"/>
</dbReference>
<proteinExistence type="inferred from homology"/>
<evidence type="ECO:0000256" key="1">
    <source>
        <dbReference type="ARBA" id="ARBA00005417"/>
    </source>
</evidence>
<keyword evidence="2" id="KW-0813">Transport</keyword>
<feature type="domain" description="ABC transporter" evidence="6">
    <location>
        <begin position="2"/>
        <end position="234"/>
    </location>
</feature>
<evidence type="ECO:0000256" key="3">
    <source>
        <dbReference type="ARBA" id="ARBA00022741"/>
    </source>
</evidence>
<dbReference type="SUPFAM" id="SSF52540">
    <property type="entry name" value="P-loop containing nucleoside triphosphate hydrolases"/>
    <property type="match status" value="1"/>
</dbReference>
<dbReference type="AlphaFoldDB" id="A0A4R8UGF7"/>
<comment type="similarity">
    <text evidence="1">Belongs to the ABC transporter superfamily.</text>
</comment>
<name>A0A4R8UGF7_9MICO</name>
<dbReference type="CDD" id="cd03224">
    <property type="entry name" value="ABC_TM1139_LivF_branched"/>
    <property type="match status" value="1"/>
</dbReference>
<keyword evidence="5" id="KW-0029">Amino-acid transport</keyword>
<keyword evidence="4 7" id="KW-0067">ATP-binding</keyword>
<dbReference type="PROSITE" id="PS00211">
    <property type="entry name" value="ABC_TRANSPORTER_1"/>
    <property type="match status" value="1"/>
</dbReference>
<dbReference type="Proteomes" id="UP000297866">
    <property type="component" value="Unassembled WGS sequence"/>
</dbReference>
<dbReference type="OrthoDB" id="9128957at2"/>
<evidence type="ECO:0000313" key="7">
    <source>
        <dbReference type="EMBL" id="TFB52447.1"/>
    </source>
</evidence>
<evidence type="ECO:0000256" key="5">
    <source>
        <dbReference type="ARBA" id="ARBA00022970"/>
    </source>
</evidence>
<sequence>MLEIRNLSVAYGKIVAVSDLSLTVNEGEIVTVVGGNGAGKTTTLRTVSGVLKPRAGEILFKGQSIVGLPPEAIVTRGISHSPEGRMIFGRLTITENLKLGAYNRKDAAGVKSDMERMFGMFPVLEQRKSQRAGTLSGGEQQMLAIARSLMSRPTLLLLDEPSLGLAPLLVEKIFDVVVELRNEGVTILLVEQNANEALRISDRAYVLETGTVTVEGPSTELINDPKLRAAYLGLD</sequence>
<dbReference type="InterPro" id="IPR003439">
    <property type="entry name" value="ABC_transporter-like_ATP-bd"/>
</dbReference>
<dbReference type="InterPro" id="IPR030660">
    <property type="entry name" value="ABC_branched_ATPase_LivF/BraG"/>
</dbReference>
<dbReference type="InterPro" id="IPR052156">
    <property type="entry name" value="BCAA_Transport_ATP-bd_LivF"/>
</dbReference>
<evidence type="ECO:0000313" key="8">
    <source>
        <dbReference type="Proteomes" id="UP000297866"/>
    </source>
</evidence>
<dbReference type="GO" id="GO:0015807">
    <property type="term" value="P:L-amino acid transport"/>
    <property type="evidence" value="ECO:0007669"/>
    <property type="project" value="TreeGrafter"/>
</dbReference>
<evidence type="ECO:0000256" key="4">
    <source>
        <dbReference type="ARBA" id="ARBA00022840"/>
    </source>
</evidence>
<accession>A0A4R8UGF7</accession>
<evidence type="ECO:0000256" key="2">
    <source>
        <dbReference type="ARBA" id="ARBA00022448"/>
    </source>
</evidence>
<dbReference type="InterPro" id="IPR017871">
    <property type="entry name" value="ABC_transporter-like_CS"/>
</dbReference>
<evidence type="ECO:0000259" key="6">
    <source>
        <dbReference type="PROSITE" id="PS50893"/>
    </source>
</evidence>
<dbReference type="GO" id="GO:0015658">
    <property type="term" value="F:branched-chain amino acid transmembrane transporter activity"/>
    <property type="evidence" value="ECO:0007669"/>
    <property type="project" value="InterPro"/>
</dbReference>
<dbReference type="PANTHER" id="PTHR43820:SF4">
    <property type="entry name" value="HIGH-AFFINITY BRANCHED-CHAIN AMINO ACID TRANSPORT ATP-BINDING PROTEIN LIVF"/>
    <property type="match status" value="1"/>
</dbReference>
<protein>
    <submittedName>
        <fullName evidence="7">ABC transporter ATP-binding protein</fullName>
    </submittedName>
</protein>
<dbReference type="PIRSF" id="PIRSF039137">
    <property type="entry name" value="ABC_branched_ATPase"/>
    <property type="match status" value="1"/>
</dbReference>
<dbReference type="Pfam" id="PF00005">
    <property type="entry name" value="ABC_tran"/>
    <property type="match status" value="1"/>
</dbReference>
<dbReference type="PROSITE" id="PS50893">
    <property type="entry name" value="ABC_TRANSPORTER_2"/>
    <property type="match status" value="1"/>
</dbReference>
<reference evidence="7 8" key="1">
    <citation type="submission" date="2019-03" db="EMBL/GenBank/DDBJ databases">
        <title>Genomics of glacier-inhabiting Cryobacterium strains.</title>
        <authorList>
            <person name="Liu Q."/>
            <person name="Xin Y.-H."/>
        </authorList>
    </citation>
    <scope>NUCLEOTIDE SEQUENCE [LARGE SCALE GENOMIC DNA]</scope>
    <source>
        <strain evidence="7 8">Sr47</strain>
    </source>
</reference>
<organism evidence="7 8">
    <name type="scientific">Cryobacterium tagatosivorans</name>
    <dbReference type="NCBI Taxonomy" id="1259199"/>
    <lineage>
        <taxon>Bacteria</taxon>
        <taxon>Bacillati</taxon>
        <taxon>Actinomycetota</taxon>
        <taxon>Actinomycetes</taxon>
        <taxon>Micrococcales</taxon>
        <taxon>Microbacteriaceae</taxon>
        <taxon>Cryobacterium</taxon>
    </lineage>
</organism>
<gene>
    <name evidence="7" type="ORF">E3O23_06430</name>
</gene>
<comment type="caution">
    <text evidence="7">The sequence shown here is derived from an EMBL/GenBank/DDBJ whole genome shotgun (WGS) entry which is preliminary data.</text>
</comment>